<feature type="non-terminal residue" evidence="2">
    <location>
        <position position="113"/>
    </location>
</feature>
<dbReference type="Gene3D" id="2.180.10.10">
    <property type="entry name" value="RHS repeat-associated core"/>
    <property type="match status" value="1"/>
</dbReference>
<reference evidence="2" key="1">
    <citation type="submission" date="2013-08" db="EMBL/GenBank/DDBJ databases">
        <authorList>
            <person name="Mendez C."/>
            <person name="Richter M."/>
            <person name="Ferrer M."/>
            <person name="Sanchez J."/>
        </authorList>
    </citation>
    <scope>NUCLEOTIDE SEQUENCE</scope>
</reference>
<dbReference type="EMBL" id="AUZX01001881">
    <property type="protein sequence ID" value="EQD77974.1"/>
    <property type="molecule type" value="Genomic_DNA"/>
</dbReference>
<dbReference type="NCBIfam" id="TIGR01643">
    <property type="entry name" value="YD_repeat_2x"/>
    <property type="match status" value="1"/>
</dbReference>
<evidence type="ECO:0008006" key="3">
    <source>
        <dbReference type="Google" id="ProtNLM"/>
    </source>
</evidence>
<name>T1D966_9ZZZZ</name>
<reference evidence="2" key="2">
    <citation type="journal article" date="2014" name="ISME J.">
        <title>Microbial stratification in low pH oxic and suboxic macroscopic growths along an acid mine drainage.</title>
        <authorList>
            <person name="Mendez-Garcia C."/>
            <person name="Mesa V."/>
            <person name="Sprenger R.R."/>
            <person name="Richter M."/>
            <person name="Diez M.S."/>
            <person name="Solano J."/>
            <person name="Bargiela R."/>
            <person name="Golyshina O.V."/>
            <person name="Manteca A."/>
            <person name="Ramos J.L."/>
            <person name="Gallego J.R."/>
            <person name="Llorente I."/>
            <person name="Martins Dos Santos V.A."/>
            <person name="Jensen O.N."/>
            <person name="Pelaez A.I."/>
            <person name="Sanchez J."/>
            <person name="Ferrer M."/>
        </authorList>
    </citation>
    <scope>NUCLEOTIDE SEQUENCE</scope>
</reference>
<evidence type="ECO:0000313" key="2">
    <source>
        <dbReference type="EMBL" id="EQD77974.1"/>
    </source>
</evidence>
<dbReference type="InterPro" id="IPR031325">
    <property type="entry name" value="RHS_repeat"/>
</dbReference>
<organism evidence="2">
    <name type="scientific">mine drainage metagenome</name>
    <dbReference type="NCBI Taxonomy" id="410659"/>
    <lineage>
        <taxon>unclassified sequences</taxon>
        <taxon>metagenomes</taxon>
        <taxon>ecological metagenomes</taxon>
    </lineage>
</organism>
<sequence>AYSYNALNTLTGIVTTIPGQTTQTYSYSYDAGGRLSQQVTPDGTSNFTYDHDNQLLSDSQGSGSYTYDSNGNRTSTNGVGSTVGTDNQITSAGSTGYLYDKQGNLSVQGTSGQ</sequence>
<evidence type="ECO:0000256" key="1">
    <source>
        <dbReference type="SAM" id="MobiDB-lite"/>
    </source>
</evidence>
<gene>
    <name evidence="2" type="ORF">B1A_02536</name>
</gene>
<feature type="region of interest" description="Disordered" evidence="1">
    <location>
        <begin position="36"/>
        <end position="113"/>
    </location>
</feature>
<feature type="compositionally biased region" description="Polar residues" evidence="1">
    <location>
        <begin position="103"/>
        <end position="113"/>
    </location>
</feature>
<accession>T1D966</accession>
<feature type="compositionally biased region" description="Polar residues" evidence="1">
    <location>
        <begin position="36"/>
        <end position="73"/>
    </location>
</feature>
<comment type="caution">
    <text evidence="2">The sequence shown here is derived from an EMBL/GenBank/DDBJ whole genome shotgun (WGS) entry which is preliminary data.</text>
</comment>
<protein>
    <recommendedName>
        <fullName evidence="3">Rhs family protein</fullName>
    </recommendedName>
</protein>
<feature type="non-terminal residue" evidence="2">
    <location>
        <position position="1"/>
    </location>
</feature>
<feature type="compositionally biased region" description="Low complexity" evidence="1">
    <location>
        <begin position="74"/>
        <end position="85"/>
    </location>
</feature>
<proteinExistence type="predicted"/>
<dbReference type="InterPro" id="IPR006530">
    <property type="entry name" value="YD"/>
</dbReference>
<dbReference type="Pfam" id="PF05593">
    <property type="entry name" value="RHS_repeat"/>
    <property type="match status" value="1"/>
</dbReference>
<dbReference type="AlphaFoldDB" id="T1D966"/>